<dbReference type="Pfam" id="PF13193">
    <property type="entry name" value="AMP-binding_C"/>
    <property type="match status" value="1"/>
</dbReference>
<organism evidence="5 6">
    <name type="scientific">Streptomyces cyaneofuscatus</name>
    <dbReference type="NCBI Taxonomy" id="66883"/>
    <lineage>
        <taxon>Bacteria</taxon>
        <taxon>Bacillati</taxon>
        <taxon>Actinomycetota</taxon>
        <taxon>Actinomycetes</taxon>
        <taxon>Kitasatosporales</taxon>
        <taxon>Streptomycetaceae</taxon>
        <taxon>Streptomyces</taxon>
    </lineage>
</organism>
<dbReference type="PANTHER" id="PTHR43201:SF5">
    <property type="entry name" value="MEDIUM-CHAIN ACYL-COA LIGASE ACSF2, MITOCHONDRIAL"/>
    <property type="match status" value="1"/>
</dbReference>
<dbReference type="InterPro" id="IPR000873">
    <property type="entry name" value="AMP-dep_synth/lig_dom"/>
</dbReference>
<dbReference type="Pfam" id="PF00501">
    <property type="entry name" value="AMP-binding"/>
    <property type="match status" value="1"/>
</dbReference>
<evidence type="ECO:0000256" key="2">
    <source>
        <dbReference type="ARBA" id="ARBA00022598"/>
    </source>
</evidence>
<sequence length="473" mass="51170">MSLARTSPERPALSVESADGTWTHYTVGELYERVAATAAYALAADPPGGDHTLVALPNGEGLVRAVLASWMLGRTPMLTPPEATDPEKRVLSMGLGRKTQEAFIWSESTLAAALEPDAPQPHFTPRGQEPPVTWYLPTGGSTGLPSLFPVSPRPATVLTGARRLMKRTGWSPEAVQLSLGPLSHTAPLTMCMAGITGGAHVVMLRRLDPASLESTVNRFAPTWCQLTPHQMSLIDAHKGLWDALSRSLIGMLHTSAPCPDEVKRRWISRLGAERVHETYSSTQAVGATLCDGDEWLAHPGTVGRPFLSNQVLIADEEGRSLPPGDVGEVCMRSEWTDLFAGEDVRRVRSGGDDFLGVGDLGYTDSDGYLYLTGRLDDIILVGGANVSAREVENVLLAHPDVLEVVVVKRLDPLMGHVIHAVMVPSDLASPPGIEGLRRHCLRSLSPYKVPWAVDWVENLPRSHAGKVERFLRG</sequence>
<proteinExistence type="inferred from homology"/>
<evidence type="ECO:0000313" key="6">
    <source>
        <dbReference type="Proteomes" id="UP001356428"/>
    </source>
</evidence>
<dbReference type="Gene3D" id="3.40.50.12780">
    <property type="entry name" value="N-terminal domain of ligase-like"/>
    <property type="match status" value="1"/>
</dbReference>
<evidence type="ECO:0000259" key="3">
    <source>
        <dbReference type="Pfam" id="PF00501"/>
    </source>
</evidence>
<dbReference type="InterPro" id="IPR025110">
    <property type="entry name" value="AMP-bd_C"/>
</dbReference>
<reference evidence="5 6" key="1">
    <citation type="submission" date="2022-10" db="EMBL/GenBank/DDBJ databases">
        <title>The complete genomes of actinobacterial strains from the NBC collection.</title>
        <authorList>
            <person name="Joergensen T.S."/>
            <person name="Alvarez Arevalo M."/>
            <person name="Sterndorff E.B."/>
            <person name="Faurdal D."/>
            <person name="Vuksanovic O."/>
            <person name="Mourched A.-S."/>
            <person name="Charusanti P."/>
            <person name="Shaw S."/>
            <person name="Blin K."/>
            <person name="Weber T."/>
        </authorList>
    </citation>
    <scope>NUCLEOTIDE SEQUENCE [LARGE SCALE GENOMIC DNA]</scope>
    <source>
        <strain evidence="5 6">NBC 01792</strain>
    </source>
</reference>
<dbReference type="PANTHER" id="PTHR43201">
    <property type="entry name" value="ACYL-COA SYNTHETASE"/>
    <property type="match status" value="1"/>
</dbReference>
<dbReference type="EMBL" id="CP109083">
    <property type="protein sequence ID" value="WSB08279.1"/>
    <property type="molecule type" value="Genomic_DNA"/>
</dbReference>
<evidence type="ECO:0000313" key="5">
    <source>
        <dbReference type="EMBL" id="WSB08279.1"/>
    </source>
</evidence>
<evidence type="ECO:0000256" key="1">
    <source>
        <dbReference type="ARBA" id="ARBA00006432"/>
    </source>
</evidence>
<dbReference type="InterPro" id="IPR045851">
    <property type="entry name" value="AMP-bd_C_sf"/>
</dbReference>
<feature type="domain" description="AMP-dependent synthetase/ligase" evidence="3">
    <location>
        <begin position="133"/>
        <end position="335"/>
    </location>
</feature>
<feature type="domain" description="AMP-binding enzyme C-terminal" evidence="4">
    <location>
        <begin position="390"/>
        <end position="466"/>
    </location>
</feature>
<gene>
    <name evidence="5" type="ORF">OG849_13950</name>
</gene>
<dbReference type="Gene3D" id="3.30.300.30">
    <property type="match status" value="1"/>
</dbReference>
<evidence type="ECO:0000259" key="4">
    <source>
        <dbReference type="Pfam" id="PF13193"/>
    </source>
</evidence>
<comment type="similarity">
    <text evidence="1">Belongs to the ATP-dependent AMP-binding enzyme family.</text>
</comment>
<dbReference type="RefSeq" id="WP_326705319.1">
    <property type="nucleotide sequence ID" value="NZ_CP109083.1"/>
</dbReference>
<dbReference type="InterPro" id="IPR042099">
    <property type="entry name" value="ANL_N_sf"/>
</dbReference>
<keyword evidence="6" id="KW-1185">Reference proteome</keyword>
<accession>A0ABZ1EW53</accession>
<keyword evidence="2" id="KW-0436">Ligase</keyword>
<protein>
    <submittedName>
        <fullName evidence="5">AMP-binding protein</fullName>
    </submittedName>
</protein>
<name>A0ABZ1EW53_9ACTN</name>
<dbReference type="Proteomes" id="UP001356428">
    <property type="component" value="Chromosome"/>
</dbReference>
<dbReference type="SUPFAM" id="SSF56801">
    <property type="entry name" value="Acetyl-CoA synthetase-like"/>
    <property type="match status" value="1"/>
</dbReference>